<evidence type="ECO:0000256" key="14">
    <source>
        <dbReference type="ARBA" id="ARBA00023034"/>
    </source>
</evidence>
<evidence type="ECO:0000256" key="15">
    <source>
        <dbReference type="ARBA" id="ARBA00023054"/>
    </source>
</evidence>
<dbReference type="InterPro" id="IPR010908">
    <property type="entry name" value="Longin_dom"/>
</dbReference>
<dbReference type="HOGENOM" id="CLU_004118_1_0_1"/>
<evidence type="ECO:0000259" key="21">
    <source>
        <dbReference type="PROSITE" id="PS50859"/>
    </source>
</evidence>
<evidence type="ECO:0000256" key="6">
    <source>
        <dbReference type="ARBA" id="ARBA00022741"/>
    </source>
</evidence>
<dbReference type="InterPro" id="IPR011545">
    <property type="entry name" value="DEAD/DEAH_box_helicase_dom"/>
</dbReference>
<evidence type="ECO:0000256" key="11">
    <source>
        <dbReference type="ARBA" id="ARBA00022892"/>
    </source>
</evidence>
<gene>
    <name evidence="26" type="ORF">PaG_04617</name>
</gene>
<evidence type="ECO:0000256" key="4">
    <source>
        <dbReference type="ARBA" id="ARBA00022448"/>
    </source>
</evidence>
<organism evidence="26 27">
    <name type="scientific">Moesziomyces aphidis</name>
    <name type="common">Pseudozyma aphidis</name>
    <dbReference type="NCBI Taxonomy" id="84754"/>
    <lineage>
        <taxon>Eukaryota</taxon>
        <taxon>Fungi</taxon>
        <taxon>Dikarya</taxon>
        <taxon>Basidiomycota</taxon>
        <taxon>Ustilaginomycotina</taxon>
        <taxon>Ustilaginomycetes</taxon>
        <taxon>Ustilaginales</taxon>
        <taxon>Ustilaginaceae</taxon>
        <taxon>Moesziomyces</taxon>
    </lineage>
</organism>
<evidence type="ECO:0000256" key="20">
    <source>
        <dbReference type="SAM" id="MobiDB-lite"/>
    </source>
</evidence>
<dbReference type="GO" id="GO:0005484">
    <property type="term" value="F:SNAP receptor activity"/>
    <property type="evidence" value="ECO:0007669"/>
    <property type="project" value="InterPro"/>
</dbReference>
<feature type="domain" description="Longin" evidence="21">
    <location>
        <begin position="6"/>
        <end position="125"/>
    </location>
</feature>
<sequence length="1518" mass="160190">MPLSTQIARVSDGLPLAQSVDDGKTENDLSEHKQQAKLIFRRITPSSEPRCSIESGKFTLHYLISPPPAMPNSVVYLTIADKSYPRKLAFSYLDELSKEFERSYGNQVEQRTLRPYAFVSFDTFMQRTKRLYEDSRTAQSAASSNLDRLNEDLQDVTRIMTKNMEDLLWRGDSLDQMSTMSSSLRDESLKYRKAARQINLDALYRKWAPVGAVEGETRSSPPEPELARIELLPAVRFGPLKRARATGKLQLSEHAKVPKSVAVRQPTNTSSFSWSLHSSSTLCDDLGTANIPQKQPPRLLRKLFDSVDKHSSLQASGPCRSLSGSHLDHSGTCSRQVCVGASASLVKASAESRPSSFKMSVSPLIPGNSIWSTNASSAKQERSAQSILGTSAGANQASLDASAHELSASDRAEVMRAGAHPLPSKPVGPARSNSAVSVKSADEGARSADSAIVNAAAKPGVIGGARTAATTGSLRGAKHVDVSRSNSLAASVQSFRTANSGSPLPMQSRDYANNALHPQPRGLNPLQSPSIQDNGTAHLHDAGRHTGSESEFGTPRLFVDAQHTFDPASASFSRSPSTSSHAGSNLNLGRPRPNSWMHPASHDKSFESNRAFTRDAADAQSSRPASSHGDRRDRLPSQVDDMDPAFVSAVAGKRSVSATYGAGPFNAPNPAANDSLAPASLPSAAGRGSRSDRHAGPGRATPNLVVPNYMNLSGGLLSPTAATIGSAGASGVHSPIGSPLSGSGFPSPSPNRSVSVGNIFDRHSAPTDDALGESPLIKEMLERLTRVESGMKDFSRQISGISRNVSLLLERTKALPPASLGLLGTPQMGAPGGMERATSPRIGANGGGQFGLGPNGSFPQSGALSPRPGGNGRNWNAPNSRNGQDPGPDRRWNQAKPPANYRKEQSGVSTLGVTSAPGLDDGTSTNGTLQTGTGHVQPNAIVSKWEHLNLHPDLLRSILKYGLGPPNKIQQRALPFLLRGSDIIAQAPPTQERIASYVIPSLQLVLNVLNETGGPGQTASNRGPVALIVSTTVDQATQAQRMALGLGAPLGIRVHMVAASSIDVHQEAQSLIQAWPHLVVGTPQKMSELFTYMTSNASALSAHGSGPAASAMRPSEVRLVVLDEVDQLIARNLADHVSTMLRVLPLPSAPAGSAGDARMAGALSPGVPQGPLNGASSPFEQATDNFGGSASAPSTMDRQVALFSNTVPQDVLNFAQSIHLRESVRVLVRRDGAGGAGSSILQAPSSGSNVNAPSNLGSGMQAPGPQRDVSQPSNALGAHPVNSSMSASKDPLLAALKGLRQYYLYVAVTSNGGGMGATSPIPGLTHNPAGEMKLDLISDLLEDIDFGQTVIYCANIAIQEALIYKLSSKGIEALGLNREMNTYTRQQTLAKFRSPSSQFGTHTMIGSATFAQPGGFVGVAAGSRTRKALVVCDLAVNPKDVHQIPLILFYDMPRSVEEYKEKISCAAAGSLARPSVCVNVVTASGGPRGDVEMLRTLECHLGCKMAELPMDSKQILNF</sequence>
<evidence type="ECO:0000313" key="27">
    <source>
        <dbReference type="Proteomes" id="UP000019462"/>
    </source>
</evidence>
<evidence type="ECO:0000256" key="12">
    <source>
        <dbReference type="ARBA" id="ARBA00022927"/>
    </source>
</evidence>
<evidence type="ECO:0000256" key="8">
    <source>
        <dbReference type="ARBA" id="ARBA00022806"/>
    </source>
</evidence>
<evidence type="ECO:0000256" key="18">
    <source>
        <dbReference type="PROSITE-ProRule" id="PRU00290"/>
    </source>
</evidence>
<keyword evidence="27" id="KW-1185">Reference proteome</keyword>
<feature type="region of interest" description="Disordered" evidence="20">
    <location>
        <begin position="671"/>
        <end position="702"/>
    </location>
</feature>
<feature type="compositionally biased region" description="Polar residues" evidence="20">
    <location>
        <begin position="1239"/>
        <end position="1258"/>
    </location>
</feature>
<evidence type="ECO:0000256" key="19">
    <source>
        <dbReference type="PROSITE-ProRule" id="PRU00552"/>
    </source>
</evidence>
<dbReference type="InterPro" id="IPR014001">
    <property type="entry name" value="Helicase_ATP-bd"/>
</dbReference>
<comment type="subcellular location">
    <subcellularLocation>
        <location evidence="1">Endoplasmic reticulum membrane</location>
        <topology evidence="1">Single-pass type IV membrane protein</topology>
    </subcellularLocation>
    <subcellularLocation>
        <location evidence="2">Golgi apparatus membrane</location>
        <topology evidence="2">Single-pass type IV membrane protein</topology>
    </subcellularLocation>
</comment>
<evidence type="ECO:0000256" key="10">
    <source>
        <dbReference type="ARBA" id="ARBA00022840"/>
    </source>
</evidence>
<evidence type="ECO:0000259" key="25">
    <source>
        <dbReference type="PROSITE" id="PS51195"/>
    </source>
</evidence>
<dbReference type="InterPro" id="IPR014014">
    <property type="entry name" value="RNA_helicase_DEAD_Q_motif"/>
</dbReference>
<dbReference type="PANTHER" id="PTHR45837">
    <property type="entry name" value="VESICLE-TRAFFICKING PROTEIN SEC22B"/>
    <property type="match status" value="1"/>
</dbReference>
<feature type="compositionally biased region" description="Polar residues" evidence="20">
    <location>
        <begin position="525"/>
        <end position="535"/>
    </location>
</feature>
<feature type="compositionally biased region" description="Low complexity" evidence="20">
    <location>
        <begin position="568"/>
        <end position="582"/>
    </location>
</feature>
<dbReference type="OrthoDB" id="4726at2759"/>
<dbReference type="PROSITE" id="PS51195">
    <property type="entry name" value="Q_MOTIF"/>
    <property type="match status" value="1"/>
</dbReference>
<dbReference type="InterPro" id="IPR042855">
    <property type="entry name" value="V_SNARE_CC"/>
</dbReference>
<dbReference type="CDD" id="cd14824">
    <property type="entry name" value="Longin"/>
    <property type="match status" value="1"/>
</dbReference>
<feature type="domain" description="Helicase C-terminal" evidence="24">
    <location>
        <begin position="1336"/>
        <end position="1516"/>
    </location>
</feature>
<feature type="region of interest" description="Disordered" evidence="20">
    <location>
        <begin position="727"/>
        <end position="772"/>
    </location>
</feature>
<dbReference type="GO" id="GO:0000139">
    <property type="term" value="C:Golgi membrane"/>
    <property type="evidence" value="ECO:0007669"/>
    <property type="project" value="UniProtKB-SubCell"/>
</dbReference>
<keyword evidence="9" id="KW-0256">Endoplasmic reticulum</keyword>
<dbReference type="GO" id="GO:0016787">
    <property type="term" value="F:hydrolase activity"/>
    <property type="evidence" value="ECO:0007669"/>
    <property type="project" value="UniProtKB-KW"/>
</dbReference>
<dbReference type="SUPFAM" id="SSF58038">
    <property type="entry name" value="SNARE fusion complex"/>
    <property type="match status" value="1"/>
</dbReference>
<feature type="compositionally biased region" description="Gly residues" evidence="20">
    <location>
        <begin position="844"/>
        <end position="854"/>
    </location>
</feature>
<reference evidence="26 27" key="1">
    <citation type="journal article" date="2014" name="Genome Announc.">
        <title>Genome sequence of the basidiomycetous fungus Pseudozyma aphidis DSM70725, an efficient producer of biosurfactant mannosylerythritol lipids.</title>
        <authorList>
            <person name="Lorenz S."/>
            <person name="Guenther M."/>
            <person name="Grumaz C."/>
            <person name="Rupp S."/>
            <person name="Zibek S."/>
            <person name="Sohn K."/>
        </authorList>
    </citation>
    <scope>NUCLEOTIDE SEQUENCE [LARGE SCALE GENOMIC DNA]</scope>
    <source>
        <strain evidence="27">ATCC 32657 / CBS 517.83 / DSM 70725 / JCM 10318 / NBRC 10182 / NRRL Y-7954 / St-0401</strain>
    </source>
</reference>
<dbReference type="GO" id="GO:0003724">
    <property type="term" value="F:RNA helicase activity"/>
    <property type="evidence" value="ECO:0007669"/>
    <property type="project" value="InterPro"/>
</dbReference>
<dbReference type="SUPFAM" id="SSF64356">
    <property type="entry name" value="SNARE-like"/>
    <property type="match status" value="1"/>
</dbReference>
<feature type="compositionally biased region" description="Low complexity" evidence="20">
    <location>
        <begin position="671"/>
        <end position="685"/>
    </location>
</feature>
<comment type="similarity">
    <text evidence="3">Belongs to the synaptobrevin family.</text>
</comment>
<keyword evidence="7" id="KW-0378">Hydrolase</keyword>
<dbReference type="SMART" id="SM00487">
    <property type="entry name" value="DEXDc"/>
    <property type="match status" value="1"/>
</dbReference>
<evidence type="ECO:0000313" key="26">
    <source>
        <dbReference type="EMBL" id="ETS60714.1"/>
    </source>
</evidence>
<dbReference type="GO" id="GO:0006888">
    <property type="term" value="P:endoplasmic reticulum to Golgi vesicle-mediated transport"/>
    <property type="evidence" value="ECO:0007669"/>
    <property type="project" value="InterPro"/>
</dbReference>
<dbReference type="PROSITE" id="PS51194">
    <property type="entry name" value="HELICASE_CTER"/>
    <property type="match status" value="1"/>
</dbReference>
<name>W3VGM6_MOEAP</name>
<dbReference type="SMART" id="SM01270">
    <property type="entry name" value="Longin"/>
    <property type="match status" value="1"/>
</dbReference>
<dbReference type="CDD" id="cd15866">
    <property type="entry name" value="R-SNARE_SEC22"/>
    <property type="match status" value="1"/>
</dbReference>
<evidence type="ECO:0000256" key="16">
    <source>
        <dbReference type="ARBA" id="ARBA00023136"/>
    </source>
</evidence>
<evidence type="ECO:0000259" key="24">
    <source>
        <dbReference type="PROSITE" id="PS51194"/>
    </source>
</evidence>
<accession>W3VGM6</accession>
<feature type="region of interest" description="Disordered" evidence="20">
    <location>
        <begin position="568"/>
        <end position="641"/>
    </location>
</feature>
<dbReference type="GO" id="GO:0005789">
    <property type="term" value="C:endoplasmic reticulum membrane"/>
    <property type="evidence" value="ECO:0007669"/>
    <property type="project" value="UniProtKB-SubCell"/>
</dbReference>
<feature type="compositionally biased region" description="Basic and acidic residues" evidence="20">
    <location>
        <begin position="538"/>
        <end position="548"/>
    </location>
</feature>
<feature type="compositionally biased region" description="Low complexity" evidence="20">
    <location>
        <begin position="727"/>
        <end position="746"/>
    </location>
</feature>
<keyword evidence="16" id="KW-0472">Membrane</keyword>
<comment type="caution">
    <text evidence="26">The sequence shown here is derived from an EMBL/GenBank/DDBJ whole genome shotgun (WGS) entry which is preliminary data.</text>
</comment>
<keyword evidence="14" id="KW-0333">Golgi apparatus</keyword>
<evidence type="ECO:0000256" key="3">
    <source>
        <dbReference type="ARBA" id="ARBA00008025"/>
    </source>
</evidence>
<keyword evidence="5" id="KW-0812">Transmembrane</keyword>
<dbReference type="GO" id="GO:0005524">
    <property type="term" value="F:ATP binding"/>
    <property type="evidence" value="ECO:0007669"/>
    <property type="project" value="UniProtKB-KW"/>
</dbReference>
<keyword evidence="4" id="KW-0813">Transport</keyword>
<dbReference type="InterPro" id="IPR011012">
    <property type="entry name" value="Longin-like_dom_sf"/>
</dbReference>
<feature type="domain" description="V-SNARE coiled-coil homology" evidence="22">
    <location>
        <begin position="145"/>
        <end position="205"/>
    </location>
</feature>
<proteinExistence type="inferred from homology"/>
<dbReference type="InterPro" id="IPR001650">
    <property type="entry name" value="Helicase_C-like"/>
</dbReference>
<dbReference type="EMBL" id="AWNI01000022">
    <property type="protein sequence ID" value="ETS60714.1"/>
    <property type="molecule type" value="Genomic_DNA"/>
</dbReference>
<dbReference type="InterPro" id="IPR027417">
    <property type="entry name" value="P-loop_NTPase"/>
</dbReference>
<evidence type="ECO:0000256" key="1">
    <source>
        <dbReference type="ARBA" id="ARBA00004163"/>
    </source>
</evidence>
<dbReference type="GO" id="GO:0015031">
    <property type="term" value="P:protein transport"/>
    <property type="evidence" value="ECO:0007669"/>
    <property type="project" value="UniProtKB-KW"/>
</dbReference>
<dbReference type="PROSITE" id="PS50859">
    <property type="entry name" value="LONGIN"/>
    <property type="match status" value="1"/>
</dbReference>
<dbReference type="GO" id="GO:0006890">
    <property type="term" value="P:retrograde vesicle-mediated transport, Golgi to endoplasmic reticulum"/>
    <property type="evidence" value="ECO:0007669"/>
    <property type="project" value="InterPro"/>
</dbReference>
<dbReference type="Gene3D" id="1.20.5.110">
    <property type="match status" value="1"/>
</dbReference>
<dbReference type="Pfam" id="PF00957">
    <property type="entry name" value="Synaptobrevin"/>
    <property type="match status" value="1"/>
</dbReference>
<dbReference type="Pfam" id="PF13774">
    <property type="entry name" value="Longin"/>
    <property type="match status" value="1"/>
</dbReference>
<keyword evidence="8" id="KW-0347">Helicase</keyword>
<keyword evidence="11" id="KW-0931">ER-Golgi transport</keyword>
<evidence type="ECO:0000256" key="7">
    <source>
        <dbReference type="ARBA" id="ARBA00022801"/>
    </source>
</evidence>
<dbReference type="Proteomes" id="UP000019462">
    <property type="component" value="Unassembled WGS sequence"/>
</dbReference>
<dbReference type="GO" id="GO:0003676">
    <property type="term" value="F:nucleic acid binding"/>
    <property type="evidence" value="ECO:0007669"/>
    <property type="project" value="InterPro"/>
</dbReference>
<dbReference type="FunFam" id="3.30.450.50:FF:000007">
    <property type="entry name" value="SNARE complex subunit SEC22"/>
    <property type="match status" value="1"/>
</dbReference>
<feature type="region of interest" description="Disordered" evidence="20">
    <location>
        <begin position="818"/>
        <end position="935"/>
    </location>
</feature>
<keyword evidence="15 18" id="KW-0175">Coiled coil</keyword>
<dbReference type="PROSITE" id="PS51192">
    <property type="entry name" value="HELICASE_ATP_BIND_1"/>
    <property type="match status" value="1"/>
</dbReference>
<feature type="domain" description="Helicase ATP-binding" evidence="23">
    <location>
        <begin position="974"/>
        <end position="1225"/>
    </location>
</feature>
<evidence type="ECO:0000256" key="9">
    <source>
        <dbReference type="ARBA" id="ARBA00022824"/>
    </source>
</evidence>
<feature type="region of interest" description="Disordered" evidence="20">
    <location>
        <begin position="496"/>
        <end position="552"/>
    </location>
</feature>
<dbReference type="SUPFAM" id="SSF52540">
    <property type="entry name" value="P-loop containing nucleoside triphosphate hydrolases"/>
    <property type="match status" value="2"/>
</dbReference>
<keyword evidence="10" id="KW-0067">ATP-binding</keyword>
<evidence type="ECO:0000256" key="17">
    <source>
        <dbReference type="ARBA" id="ARBA00024249"/>
    </source>
</evidence>
<evidence type="ECO:0000256" key="5">
    <source>
        <dbReference type="ARBA" id="ARBA00022692"/>
    </source>
</evidence>
<feature type="compositionally biased region" description="Polar residues" evidence="20">
    <location>
        <begin position="922"/>
        <end position="935"/>
    </location>
</feature>
<keyword evidence="6" id="KW-0547">Nucleotide-binding</keyword>
<feature type="region of interest" description="Disordered" evidence="20">
    <location>
        <begin position="1237"/>
        <end position="1283"/>
    </location>
</feature>
<feature type="compositionally biased region" description="Basic and acidic residues" evidence="20">
    <location>
        <begin position="600"/>
        <end position="617"/>
    </location>
</feature>
<keyword evidence="13" id="KW-1133">Transmembrane helix</keyword>
<feature type="domain" description="DEAD-box RNA helicase Q" evidence="25">
    <location>
        <begin position="943"/>
        <end position="971"/>
    </location>
</feature>
<protein>
    <recommendedName>
        <fullName evidence="17">Protein transport protein SEC22</fullName>
    </recommendedName>
</protein>
<dbReference type="InterPro" id="IPR044565">
    <property type="entry name" value="Sec22"/>
</dbReference>
<dbReference type="Gene3D" id="3.30.450.50">
    <property type="entry name" value="Longin domain"/>
    <property type="match status" value="1"/>
</dbReference>
<evidence type="ECO:0000259" key="23">
    <source>
        <dbReference type="PROSITE" id="PS51192"/>
    </source>
</evidence>
<evidence type="ECO:0000256" key="13">
    <source>
        <dbReference type="ARBA" id="ARBA00022989"/>
    </source>
</evidence>
<feature type="compositionally biased region" description="Polar residues" evidence="20">
    <location>
        <begin position="873"/>
        <end position="883"/>
    </location>
</feature>
<dbReference type="Gene3D" id="3.40.50.300">
    <property type="entry name" value="P-loop containing nucleotide triphosphate hydrolases"/>
    <property type="match status" value="2"/>
</dbReference>
<keyword evidence="12" id="KW-0653">Protein transport</keyword>
<dbReference type="Pfam" id="PF00270">
    <property type="entry name" value="DEAD"/>
    <property type="match status" value="1"/>
</dbReference>
<evidence type="ECO:0000259" key="22">
    <source>
        <dbReference type="PROSITE" id="PS50892"/>
    </source>
</evidence>
<evidence type="ECO:0000256" key="2">
    <source>
        <dbReference type="ARBA" id="ARBA00004409"/>
    </source>
</evidence>
<feature type="short sequence motif" description="Q motif" evidence="19">
    <location>
        <begin position="943"/>
        <end position="971"/>
    </location>
</feature>
<dbReference type="PROSITE" id="PS50892">
    <property type="entry name" value="V_SNARE"/>
    <property type="match status" value="1"/>
</dbReference>